<evidence type="ECO:0000313" key="1">
    <source>
        <dbReference type="EMBL" id="MBB6521223.1"/>
    </source>
</evidence>
<comment type="caution">
    <text evidence="1">The sequence shown here is derived from an EMBL/GenBank/DDBJ whole genome shotgun (WGS) entry which is preliminary data.</text>
</comment>
<evidence type="ECO:0000313" key="2">
    <source>
        <dbReference type="Proteomes" id="UP000528457"/>
    </source>
</evidence>
<sequence length="42" mass="4835">MEAAHAFIACSVSNNAHKPEEKEISFAYMTQKIHAKQGFRRR</sequence>
<name>A0A7X0MVC4_9GAMM</name>
<accession>A0A7X0MVC4</accession>
<dbReference type="InParanoid" id="A0A7X0MVC4"/>
<dbReference type="AlphaFoldDB" id="A0A7X0MVC4"/>
<protein>
    <submittedName>
        <fullName evidence="1">Uncharacterized protein</fullName>
    </submittedName>
</protein>
<keyword evidence="2" id="KW-1185">Reference proteome</keyword>
<dbReference type="Proteomes" id="UP000528457">
    <property type="component" value="Unassembled WGS sequence"/>
</dbReference>
<organism evidence="1 2">
    <name type="scientific">Pseudoteredinibacter isoporae</name>
    <dbReference type="NCBI Taxonomy" id="570281"/>
    <lineage>
        <taxon>Bacteria</taxon>
        <taxon>Pseudomonadati</taxon>
        <taxon>Pseudomonadota</taxon>
        <taxon>Gammaproteobacteria</taxon>
        <taxon>Cellvibrionales</taxon>
        <taxon>Cellvibrionaceae</taxon>
        <taxon>Pseudoteredinibacter</taxon>
    </lineage>
</organism>
<proteinExistence type="predicted"/>
<gene>
    <name evidence="1" type="ORF">HNR48_001501</name>
</gene>
<dbReference type="EMBL" id="JACHHT010000001">
    <property type="protein sequence ID" value="MBB6521223.1"/>
    <property type="molecule type" value="Genomic_DNA"/>
</dbReference>
<reference evidence="1 2" key="1">
    <citation type="submission" date="2020-08" db="EMBL/GenBank/DDBJ databases">
        <title>Genomic Encyclopedia of Type Strains, Phase IV (KMG-IV): sequencing the most valuable type-strain genomes for metagenomic binning, comparative biology and taxonomic classification.</title>
        <authorList>
            <person name="Goeker M."/>
        </authorList>
    </citation>
    <scope>NUCLEOTIDE SEQUENCE [LARGE SCALE GENOMIC DNA]</scope>
    <source>
        <strain evidence="1 2">DSM 22368</strain>
    </source>
</reference>